<dbReference type="InterPro" id="IPR003385">
    <property type="entry name" value="Glyco_hydro_77"/>
</dbReference>
<dbReference type="Proteomes" id="UP000231409">
    <property type="component" value="Unassembled WGS sequence"/>
</dbReference>
<dbReference type="Pfam" id="PF02446">
    <property type="entry name" value="Glyco_hydro_77"/>
    <property type="match status" value="1"/>
</dbReference>
<dbReference type="GO" id="GO:0005975">
    <property type="term" value="P:carbohydrate metabolic process"/>
    <property type="evidence" value="ECO:0007669"/>
    <property type="project" value="InterPro"/>
</dbReference>
<gene>
    <name evidence="11" type="primary">malQ</name>
    <name evidence="11" type="ORF">CLH61_02810</name>
</gene>
<evidence type="ECO:0000256" key="6">
    <source>
        <dbReference type="ARBA" id="ARBA00022679"/>
    </source>
</evidence>
<keyword evidence="5 10" id="KW-0328">Glycosyltransferase</keyword>
<dbReference type="PANTHER" id="PTHR32438">
    <property type="entry name" value="4-ALPHA-GLUCANOTRANSFERASE DPE1, CHLOROPLASTIC/AMYLOPLASTIC"/>
    <property type="match status" value="1"/>
</dbReference>
<evidence type="ECO:0000256" key="10">
    <source>
        <dbReference type="RuleBase" id="RU361207"/>
    </source>
</evidence>
<dbReference type="SUPFAM" id="SSF51445">
    <property type="entry name" value="(Trans)glycosidases"/>
    <property type="match status" value="1"/>
</dbReference>
<dbReference type="InterPro" id="IPR017853">
    <property type="entry name" value="GH"/>
</dbReference>
<organism evidence="11 12">
    <name type="scientific">Marinobacter profundi</name>
    <dbReference type="NCBI Taxonomy" id="2666256"/>
    <lineage>
        <taxon>Bacteria</taxon>
        <taxon>Pseudomonadati</taxon>
        <taxon>Pseudomonadota</taxon>
        <taxon>Gammaproteobacteria</taxon>
        <taxon>Pseudomonadales</taxon>
        <taxon>Marinobacteraceae</taxon>
        <taxon>Marinobacter</taxon>
    </lineage>
</organism>
<dbReference type="EMBL" id="NTFH01000003">
    <property type="protein sequence ID" value="PHQ16912.1"/>
    <property type="molecule type" value="Genomic_DNA"/>
</dbReference>
<dbReference type="PANTHER" id="PTHR32438:SF5">
    <property type="entry name" value="4-ALPHA-GLUCANOTRANSFERASE DPE1, CHLOROPLASTIC_AMYLOPLASTIC"/>
    <property type="match status" value="1"/>
</dbReference>
<evidence type="ECO:0000256" key="4">
    <source>
        <dbReference type="ARBA" id="ARBA00020295"/>
    </source>
</evidence>
<evidence type="ECO:0000256" key="1">
    <source>
        <dbReference type="ARBA" id="ARBA00000439"/>
    </source>
</evidence>
<evidence type="ECO:0000256" key="3">
    <source>
        <dbReference type="ARBA" id="ARBA00012560"/>
    </source>
</evidence>
<keyword evidence="7 10" id="KW-0119">Carbohydrate metabolism</keyword>
<dbReference type="GO" id="GO:0004134">
    <property type="term" value="F:4-alpha-glucanotransferase activity"/>
    <property type="evidence" value="ECO:0007669"/>
    <property type="project" value="UniProtKB-EC"/>
</dbReference>
<accession>A0A2G1UR10</accession>
<dbReference type="Gene3D" id="3.20.20.80">
    <property type="entry name" value="Glycosidases"/>
    <property type="match status" value="1"/>
</dbReference>
<proteinExistence type="inferred from homology"/>
<evidence type="ECO:0000256" key="9">
    <source>
        <dbReference type="ARBA" id="ARBA00031501"/>
    </source>
</evidence>
<name>A0A2G1UR10_9GAMM</name>
<evidence type="ECO:0000313" key="11">
    <source>
        <dbReference type="EMBL" id="PHQ16912.1"/>
    </source>
</evidence>
<evidence type="ECO:0000313" key="12">
    <source>
        <dbReference type="Proteomes" id="UP000231409"/>
    </source>
</evidence>
<keyword evidence="6 10" id="KW-0808">Transferase</keyword>
<sequence>MSEVSRPCPTALQVRRAGVLLHPTCLPGQYGVLGSSARRFMDFLAEAGVSVWQMLPVGPTHRDLSPYQSLSAYAGSQDLIDLEDLLHWGLLTDAELAGFSNDTSRKALFELAAGRFHRGDYAPGVDYPELSGYEAFIRHNSFWLHDYALFQALREDYPVDGWQSWPRPLRDREPAALQAFAQQRQGTLERIRFEQFVFFHQWHNLRRYGNEKGLYLFGDIPIFVAHDSADVWSRRDQFKLDPDGAAIVVAGVPPDYFSPRGQHWGNPIYDWSAMAVDGFRWWLDRLGMQRELFDIIRLDHFRGLQAYWEIPATDPEPVNGCWVSGPGQSFLSACFEAFPDLPLVAENLGIIGAEVENLRHDFQLPGMTVLQFGFDGSPHNPHLPHNHKAWDLVYTGTHDNDTTLGWYRSLDERTREYVNRYTGHTGSDMPWELIRMAMASVSVLAVVPLQDLLALDSDARFNTPGTAQGNWLWQLSWDSCTPALASRLRHLLGLYGRLP</sequence>
<comment type="caution">
    <text evidence="11">The sequence shown here is derived from an EMBL/GenBank/DDBJ whole genome shotgun (WGS) entry which is preliminary data.</text>
</comment>
<dbReference type="AlphaFoldDB" id="A0A2G1UR10"/>
<evidence type="ECO:0000256" key="8">
    <source>
        <dbReference type="ARBA" id="ARBA00031423"/>
    </source>
</evidence>
<keyword evidence="12" id="KW-1185">Reference proteome</keyword>
<evidence type="ECO:0000256" key="2">
    <source>
        <dbReference type="ARBA" id="ARBA00005684"/>
    </source>
</evidence>
<dbReference type="EC" id="2.4.1.25" evidence="3 10"/>
<comment type="catalytic activity">
    <reaction evidence="1 10">
        <text>Transfers a segment of a (1-&gt;4)-alpha-D-glucan to a new position in an acceptor, which may be glucose or a (1-&gt;4)-alpha-D-glucan.</text>
        <dbReference type="EC" id="2.4.1.25"/>
    </reaction>
</comment>
<protein>
    <recommendedName>
        <fullName evidence="4 10">4-alpha-glucanotransferase</fullName>
        <ecNumber evidence="3 10">2.4.1.25</ecNumber>
    </recommendedName>
    <alternativeName>
        <fullName evidence="8 10">Amylomaltase</fullName>
    </alternativeName>
    <alternativeName>
        <fullName evidence="9 10">Disproportionating enzyme</fullName>
    </alternativeName>
</protein>
<dbReference type="NCBIfam" id="NF011080">
    <property type="entry name" value="PRK14508.1-3"/>
    <property type="match status" value="1"/>
</dbReference>
<comment type="similarity">
    <text evidence="2 10">Belongs to the disproportionating enzyme family.</text>
</comment>
<dbReference type="NCBIfam" id="TIGR00217">
    <property type="entry name" value="malQ"/>
    <property type="match status" value="1"/>
</dbReference>
<dbReference type="RefSeq" id="WP_099613163.1">
    <property type="nucleotide sequence ID" value="NZ_KZ319367.1"/>
</dbReference>
<evidence type="ECO:0000256" key="7">
    <source>
        <dbReference type="ARBA" id="ARBA00023277"/>
    </source>
</evidence>
<reference evidence="11 12" key="1">
    <citation type="submission" date="2017-09" db="EMBL/GenBank/DDBJ databases">
        <title>The draft genome sequences of Marinobacter sp. PWS21.</title>
        <authorList>
            <person name="Cao J."/>
        </authorList>
    </citation>
    <scope>NUCLEOTIDE SEQUENCE [LARGE SCALE GENOMIC DNA]</scope>
    <source>
        <strain evidence="11 12">PWS21</strain>
    </source>
</reference>
<evidence type="ECO:0000256" key="5">
    <source>
        <dbReference type="ARBA" id="ARBA00022676"/>
    </source>
</evidence>